<gene>
    <name evidence="1" type="ORF">MM171B00830_0014</name>
</gene>
<proteinExistence type="predicted"/>
<sequence>MDHYGQDNIGGIKIQSVPTLPEFVSAAADERRLIYCEDTEKRYIGTSTEWKELGAGGVFVRGGTIVNTVDFLAAINSIVWYATCACVVTNVRGYRVGGTGATINARRNGADNHLASALSLTNADTWYDGGAVQNTVYEIGDKLEIMVVSVTGDITQIAIQIDFVTV</sequence>
<reference evidence="1" key="1">
    <citation type="submission" date="2020-03" db="EMBL/GenBank/DDBJ databases">
        <title>The deep terrestrial virosphere.</title>
        <authorList>
            <person name="Holmfeldt K."/>
            <person name="Nilsson E."/>
            <person name="Simone D."/>
            <person name="Lopez-Fernandez M."/>
            <person name="Wu X."/>
            <person name="de Brujin I."/>
            <person name="Lundin D."/>
            <person name="Andersson A."/>
            <person name="Bertilsson S."/>
            <person name="Dopson M."/>
        </authorList>
    </citation>
    <scope>NUCLEOTIDE SEQUENCE</scope>
    <source>
        <strain evidence="1">MM171B00830</strain>
    </source>
</reference>
<name>A0A6M3M7J5_9ZZZZ</name>
<accession>A0A6M3M7J5</accession>
<dbReference type="AlphaFoldDB" id="A0A6M3M7J5"/>
<evidence type="ECO:0000313" key="1">
    <source>
        <dbReference type="EMBL" id="QJB03264.1"/>
    </source>
</evidence>
<organism evidence="1">
    <name type="scientific">viral metagenome</name>
    <dbReference type="NCBI Taxonomy" id="1070528"/>
    <lineage>
        <taxon>unclassified sequences</taxon>
        <taxon>metagenomes</taxon>
        <taxon>organismal metagenomes</taxon>
    </lineage>
</organism>
<protein>
    <submittedName>
        <fullName evidence="1">Uncharacterized protein</fullName>
    </submittedName>
</protein>
<dbReference type="EMBL" id="MT143834">
    <property type="protein sequence ID" value="QJB03264.1"/>
    <property type="molecule type" value="Genomic_DNA"/>
</dbReference>